<keyword evidence="3" id="KW-1185">Reference proteome</keyword>
<sequence length="68" mass="7394">MFLFSFNRYLKASFAAEESFTTVLPGKGFAAGGVFLLQVSAYNIAAIAAGTIRRNFMKIGFKVYTAIS</sequence>
<dbReference type="AlphaFoldDB" id="A0A3E1NJR4"/>
<keyword evidence="1" id="KW-0812">Transmembrane</keyword>
<keyword evidence="1" id="KW-0472">Membrane</keyword>
<organism evidence="2 3">
    <name type="scientific">Deminuibacter soli</name>
    <dbReference type="NCBI Taxonomy" id="2291815"/>
    <lineage>
        <taxon>Bacteria</taxon>
        <taxon>Pseudomonadati</taxon>
        <taxon>Bacteroidota</taxon>
        <taxon>Chitinophagia</taxon>
        <taxon>Chitinophagales</taxon>
        <taxon>Chitinophagaceae</taxon>
        <taxon>Deminuibacter</taxon>
    </lineage>
</organism>
<proteinExistence type="predicted"/>
<evidence type="ECO:0000313" key="2">
    <source>
        <dbReference type="EMBL" id="RFM28175.1"/>
    </source>
</evidence>
<keyword evidence="1" id="KW-1133">Transmembrane helix</keyword>
<gene>
    <name evidence="2" type="ORF">DXN05_11680</name>
</gene>
<accession>A0A3E1NJR4</accession>
<reference evidence="2 3" key="1">
    <citation type="submission" date="2018-08" db="EMBL/GenBank/DDBJ databases">
        <title>Chitinophagaceae sp. K23C18032701, a novel bacterium isolated from forest soil.</title>
        <authorList>
            <person name="Wang C."/>
        </authorList>
    </citation>
    <scope>NUCLEOTIDE SEQUENCE [LARGE SCALE GENOMIC DNA]</scope>
    <source>
        <strain evidence="2 3">K23C18032701</strain>
    </source>
</reference>
<name>A0A3E1NJR4_9BACT</name>
<protein>
    <submittedName>
        <fullName evidence="2">Uncharacterized protein</fullName>
    </submittedName>
</protein>
<evidence type="ECO:0000313" key="3">
    <source>
        <dbReference type="Proteomes" id="UP000261284"/>
    </source>
</evidence>
<evidence type="ECO:0000256" key="1">
    <source>
        <dbReference type="SAM" id="Phobius"/>
    </source>
</evidence>
<comment type="caution">
    <text evidence="2">The sequence shown here is derived from an EMBL/GenBank/DDBJ whole genome shotgun (WGS) entry which is preliminary data.</text>
</comment>
<feature type="transmembrane region" description="Helical" evidence="1">
    <location>
        <begin position="29"/>
        <end position="52"/>
    </location>
</feature>
<dbReference type="Proteomes" id="UP000261284">
    <property type="component" value="Unassembled WGS sequence"/>
</dbReference>
<dbReference type="EMBL" id="QTJU01000003">
    <property type="protein sequence ID" value="RFM28175.1"/>
    <property type="molecule type" value="Genomic_DNA"/>
</dbReference>